<accession>A0ACC2WL87</accession>
<reference evidence="1" key="1">
    <citation type="submission" date="2023-04" db="EMBL/GenBank/DDBJ databases">
        <title>Draft Genome sequencing of Naganishia species isolated from polar environments using Oxford Nanopore Technology.</title>
        <authorList>
            <person name="Leo P."/>
            <person name="Venkateswaran K."/>
        </authorList>
    </citation>
    <scope>NUCLEOTIDE SEQUENCE</scope>
    <source>
        <strain evidence="1">MNA-CCFEE 5262</strain>
    </source>
</reference>
<dbReference type="EMBL" id="JASBWS010000015">
    <property type="protein sequence ID" value="KAJ9112402.1"/>
    <property type="molecule type" value="Genomic_DNA"/>
</dbReference>
<name>A0ACC2WL87_9TREE</name>
<proteinExistence type="predicted"/>
<keyword evidence="2" id="KW-1185">Reference proteome</keyword>
<evidence type="ECO:0000313" key="2">
    <source>
        <dbReference type="Proteomes" id="UP001230649"/>
    </source>
</evidence>
<dbReference type="Proteomes" id="UP001230649">
    <property type="component" value="Unassembled WGS sequence"/>
</dbReference>
<evidence type="ECO:0000313" key="1">
    <source>
        <dbReference type="EMBL" id="KAJ9112402.1"/>
    </source>
</evidence>
<sequence>MPSYLDTLQRSLHQHLPSVIPPPNSASLPPWLLSLALIVPSVLLLTPLVSPAPPKRTSVIKATNERVLIIGASSGCGEDLAKRYASLGASVCVVARSKDNLEKVAATCRSLLPGGGAANKILLYAGDICSPDDMVAVRELIVREWQGLDTLHIISGLSSTQTLLEASSVNQVAINFASGQQANRHHKFEADGPNVAEANLPAKDGLQALADEARRLADVNMVGVAVSVAAFLPLLSSTSESPLIHHLSSVAGLVPAPTRALYAATKAGGLACFRSAAVENGGGRSGVRFLATCPGTIDNDFRRKSSSSVRGIAPAEGFDKALLSVDDVTNAIIHHCSLAPTSTPITLPIPIPFVGRSLTLQVPFFKLPPNDTVFLPSFPYRPGYWLLDTPLRGITERMARRKYGLE</sequence>
<gene>
    <name evidence="1" type="ORF">QFC20_002189</name>
</gene>
<protein>
    <submittedName>
        <fullName evidence="1">Uncharacterized protein</fullName>
    </submittedName>
</protein>
<organism evidence="1 2">
    <name type="scientific">Naganishia adeliensis</name>
    <dbReference type="NCBI Taxonomy" id="92952"/>
    <lineage>
        <taxon>Eukaryota</taxon>
        <taxon>Fungi</taxon>
        <taxon>Dikarya</taxon>
        <taxon>Basidiomycota</taxon>
        <taxon>Agaricomycotina</taxon>
        <taxon>Tremellomycetes</taxon>
        <taxon>Filobasidiales</taxon>
        <taxon>Filobasidiaceae</taxon>
        <taxon>Naganishia</taxon>
    </lineage>
</organism>
<comment type="caution">
    <text evidence="1">The sequence shown here is derived from an EMBL/GenBank/DDBJ whole genome shotgun (WGS) entry which is preliminary data.</text>
</comment>